<evidence type="ECO:0000313" key="6">
    <source>
        <dbReference type="Proteomes" id="UP000567179"/>
    </source>
</evidence>
<dbReference type="SUPFAM" id="SSF57850">
    <property type="entry name" value="RING/U-box"/>
    <property type="match status" value="1"/>
</dbReference>
<evidence type="ECO:0008006" key="7">
    <source>
        <dbReference type="Google" id="ProtNLM"/>
    </source>
</evidence>
<feature type="compositionally biased region" description="Low complexity" evidence="4">
    <location>
        <begin position="72"/>
        <end position="86"/>
    </location>
</feature>
<dbReference type="EMBL" id="JAACJJ010000056">
    <property type="protein sequence ID" value="KAF5312691.1"/>
    <property type="molecule type" value="Genomic_DNA"/>
</dbReference>
<feature type="region of interest" description="Disordered" evidence="4">
    <location>
        <begin position="764"/>
        <end position="831"/>
    </location>
</feature>
<dbReference type="Proteomes" id="UP000567179">
    <property type="component" value="Unassembled WGS sequence"/>
</dbReference>
<evidence type="ECO:0000256" key="1">
    <source>
        <dbReference type="ARBA" id="ARBA00022723"/>
    </source>
</evidence>
<dbReference type="Gene3D" id="3.30.60.90">
    <property type="match status" value="1"/>
</dbReference>
<feature type="compositionally biased region" description="Polar residues" evidence="4">
    <location>
        <begin position="87"/>
        <end position="100"/>
    </location>
</feature>
<name>A0A8H5AXV1_9AGAR</name>
<keyword evidence="3" id="KW-0862">Zinc</keyword>
<evidence type="ECO:0000256" key="2">
    <source>
        <dbReference type="ARBA" id="ARBA00022771"/>
    </source>
</evidence>
<comment type="caution">
    <text evidence="5">The sequence shown here is derived from an EMBL/GenBank/DDBJ whole genome shotgun (WGS) entry which is preliminary data.</text>
</comment>
<dbReference type="AlphaFoldDB" id="A0A8H5AXV1"/>
<proteinExistence type="predicted"/>
<dbReference type="OrthoDB" id="3070764at2759"/>
<evidence type="ECO:0000313" key="5">
    <source>
        <dbReference type="EMBL" id="KAF5312691.1"/>
    </source>
</evidence>
<feature type="region of interest" description="Disordered" evidence="4">
    <location>
        <begin position="69"/>
        <end position="100"/>
    </location>
</feature>
<feature type="compositionally biased region" description="Basic residues" evidence="4">
    <location>
        <begin position="1106"/>
        <end position="1115"/>
    </location>
</feature>
<reference evidence="5 6" key="1">
    <citation type="journal article" date="2020" name="ISME J.">
        <title>Uncovering the hidden diversity of litter-decomposition mechanisms in mushroom-forming fungi.</title>
        <authorList>
            <person name="Floudas D."/>
            <person name="Bentzer J."/>
            <person name="Ahren D."/>
            <person name="Johansson T."/>
            <person name="Persson P."/>
            <person name="Tunlid A."/>
        </authorList>
    </citation>
    <scope>NUCLEOTIDE SEQUENCE [LARGE SCALE GENOMIC DNA]</scope>
    <source>
        <strain evidence="5 6">CBS 101986</strain>
    </source>
</reference>
<protein>
    <recommendedName>
        <fullName evidence="7">ZZ-type domain-containing protein</fullName>
    </recommendedName>
</protein>
<gene>
    <name evidence="5" type="ORF">D9619_002360</name>
</gene>
<organism evidence="5 6">
    <name type="scientific">Psilocybe cf. subviscida</name>
    <dbReference type="NCBI Taxonomy" id="2480587"/>
    <lineage>
        <taxon>Eukaryota</taxon>
        <taxon>Fungi</taxon>
        <taxon>Dikarya</taxon>
        <taxon>Basidiomycota</taxon>
        <taxon>Agaricomycotina</taxon>
        <taxon>Agaricomycetes</taxon>
        <taxon>Agaricomycetidae</taxon>
        <taxon>Agaricales</taxon>
        <taxon>Agaricineae</taxon>
        <taxon>Strophariaceae</taxon>
        <taxon>Psilocybe</taxon>
    </lineage>
</organism>
<dbReference type="CDD" id="cd02340">
    <property type="entry name" value="ZZ_NBR1_like"/>
    <property type="match status" value="1"/>
</dbReference>
<feature type="region of interest" description="Disordered" evidence="4">
    <location>
        <begin position="1000"/>
        <end position="1115"/>
    </location>
</feature>
<feature type="compositionally biased region" description="Low complexity" evidence="4">
    <location>
        <begin position="809"/>
        <end position="818"/>
    </location>
</feature>
<evidence type="ECO:0000256" key="4">
    <source>
        <dbReference type="SAM" id="MobiDB-lite"/>
    </source>
</evidence>
<feature type="compositionally biased region" description="Polar residues" evidence="4">
    <location>
        <begin position="1045"/>
        <end position="1063"/>
    </location>
</feature>
<keyword evidence="1" id="KW-0479">Metal-binding</keyword>
<accession>A0A8H5AXV1</accession>
<keyword evidence="2" id="KW-0863">Zinc-finger</keyword>
<dbReference type="GO" id="GO:0008270">
    <property type="term" value="F:zinc ion binding"/>
    <property type="evidence" value="ECO:0007669"/>
    <property type="project" value="UniProtKB-KW"/>
</dbReference>
<evidence type="ECO:0000256" key="3">
    <source>
        <dbReference type="ARBA" id="ARBA00022833"/>
    </source>
</evidence>
<sequence>MSVEVETRSRAGFFNRGLRSLLSANRTQRTSEVLAVVSTVPTPVASAVSPVHAMFQDARNTTIRHATFNIYGSGPASSAPSSPESGNPQQPSSRPHTTEITNDISTTANSVLPASPIPAPQTSPEIYVHHLMTKDRGYPLWIPSPNMRLPASYRASGVRIGDVGIITQEGSFSFLFNIFHEATHPINASMRLPRDFLPFTHYWEISPSDVDEFKVHCSGSYLSGGSLERKDEGDNRLKTTLKTSAANAAVLMMPEPVYASKLKSTFHLRKYVRFNIKSWYRFLRTVLGHEVGNGDLRVVYGCKKSAAFGMAAVLNSGSADASTELTFSVDDSWAEVTGCKYHWHHKGSAEVKAGPSFDENRDVQNMLDITTASEQPDPVINQCLFVDTIDFTLPENEWEHIDCDDPVPATTSTKCPGSPSESSLFTQSASARIGTLLRHNTYTVTDVYDESEFWPSIPPSKRLFHPSDVLAQFLLQMIPQVSSVALCSDDWGPYMTDSVLTVGELIDYVLSANDICEDDGKSFFGHRRMVYLNPKSHALSMDYLESTSPLVVQQPLAARYAPHNLSLTAAPVPQNFVAMYLATGHSVRHRLTLLKTPPLTARPCCITVRFLDLIALLTRPSTSLVYSWIASEFQIVFPKRYGRRYNCNENREYFVLLDLTVETRGDHSSITRASLSDFLHNRLYQVWAGDDGGPEGNDSLESPKLYKCMQCPDFDFCEACEKDYVYQHPDHRFMQIKTSQHTFNSDGSTSTSTNANLNISERVASPVPSSSRAGGVERQGVPLPQRNRYSSTFGHRYTGSVGITTSIPASTSGMSAGAPGSGGGDSGQGNAITLEGRAALESTSSTRDWSLGRSQDRKFKSASYLNTNKDDDDISIFVQDIDARKPLSGREKELRKQQQDDSWTRGRAISELHATDNQYFNGPYAPSPPAPLPLSTVRRGASDDIFTPSSQEAEDKVTAFHASTFSMCGPMLTSQYEVEEQLRKMNETFFKSLEIISNTQRRRAEKAKTSCGGTMDSGDGGGRTMHGRSTNSLATTARPLYAASGTKSRTSPRSPQSYQQHNAQEMGPGVGKVRNSSMSPSGLAHSDGGGGQGSQEVPGRMDRYAQRRLHGAYNG</sequence>
<keyword evidence="6" id="KW-1185">Reference proteome</keyword>
<dbReference type="InterPro" id="IPR043145">
    <property type="entry name" value="Znf_ZZ_sf"/>
</dbReference>